<dbReference type="InParanoid" id="E9GX97"/>
<evidence type="ECO:0000313" key="2">
    <source>
        <dbReference type="Proteomes" id="UP000000305"/>
    </source>
</evidence>
<dbReference type="KEGG" id="dpx:DAPPUDRAFT_107493"/>
<proteinExistence type="predicted"/>
<dbReference type="AlphaFoldDB" id="E9GX97"/>
<accession>E9GX97</accession>
<gene>
    <name evidence="1" type="ORF">DAPPUDRAFT_107493</name>
</gene>
<organism evidence="1 2">
    <name type="scientific">Daphnia pulex</name>
    <name type="common">Water flea</name>
    <dbReference type="NCBI Taxonomy" id="6669"/>
    <lineage>
        <taxon>Eukaryota</taxon>
        <taxon>Metazoa</taxon>
        <taxon>Ecdysozoa</taxon>
        <taxon>Arthropoda</taxon>
        <taxon>Crustacea</taxon>
        <taxon>Branchiopoda</taxon>
        <taxon>Diplostraca</taxon>
        <taxon>Cladocera</taxon>
        <taxon>Anomopoda</taxon>
        <taxon>Daphniidae</taxon>
        <taxon>Daphnia</taxon>
    </lineage>
</organism>
<sequence length="346" mass="39631">MFICPSCKKCVAVKSIKDIKIHLGHHKQYGELDFPIRCCEPYCQATCDYIYNYGRHFEKFHSFNTEGGDVVMSESEEIDDLGLHDNDNVQAENEIIDNRPNNRPSLKDKMIATRMALQRAVTNMVIDLRGRGNVRKRRRAFLQNGCKVDASVRDEFFRLKGSTLETFSSNWRKSECKIIEFCKQKFTKSLAVLDILRKAEEAEENFDIPGRMKCVLKLTLHAAANTQPSQNKKGSTADGWNLLYQSFNEILLPEEAANRASDMELPGVLDINGAYYIKIDNSAVALTETKSFEQSVGYLLMYYHILDINYPSKLKLVYGFLETMFEIVPSMNPSKKMKDLCSFVFN</sequence>
<dbReference type="HOGENOM" id="CLU_802299_0_0_1"/>
<dbReference type="PhylomeDB" id="E9GX97"/>
<evidence type="ECO:0000313" key="1">
    <source>
        <dbReference type="EMBL" id="EFX75897.1"/>
    </source>
</evidence>
<protein>
    <submittedName>
        <fullName evidence="1">Uncharacterized protein</fullName>
    </submittedName>
</protein>
<reference evidence="1 2" key="1">
    <citation type="journal article" date="2011" name="Science">
        <title>The ecoresponsive genome of Daphnia pulex.</title>
        <authorList>
            <person name="Colbourne J.K."/>
            <person name="Pfrender M.E."/>
            <person name="Gilbert D."/>
            <person name="Thomas W.K."/>
            <person name="Tucker A."/>
            <person name="Oakley T.H."/>
            <person name="Tokishita S."/>
            <person name="Aerts A."/>
            <person name="Arnold G.J."/>
            <person name="Basu M.K."/>
            <person name="Bauer D.J."/>
            <person name="Caceres C.E."/>
            <person name="Carmel L."/>
            <person name="Casola C."/>
            <person name="Choi J.H."/>
            <person name="Detter J.C."/>
            <person name="Dong Q."/>
            <person name="Dusheyko S."/>
            <person name="Eads B.D."/>
            <person name="Frohlich T."/>
            <person name="Geiler-Samerotte K.A."/>
            <person name="Gerlach D."/>
            <person name="Hatcher P."/>
            <person name="Jogdeo S."/>
            <person name="Krijgsveld J."/>
            <person name="Kriventseva E.V."/>
            <person name="Kultz D."/>
            <person name="Laforsch C."/>
            <person name="Lindquist E."/>
            <person name="Lopez J."/>
            <person name="Manak J.R."/>
            <person name="Muller J."/>
            <person name="Pangilinan J."/>
            <person name="Patwardhan R.P."/>
            <person name="Pitluck S."/>
            <person name="Pritham E.J."/>
            <person name="Rechtsteiner A."/>
            <person name="Rho M."/>
            <person name="Rogozin I.B."/>
            <person name="Sakarya O."/>
            <person name="Salamov A."/>
            <person name="Schaack S."/>
            <person name="Shapiro H."/>
            <person name="Shiga Y."/>
            <person name="Skalitzky C."/>
            <person name="Smith Z."/>
            <person name="Souvorov A."/>
            <person name="Sung W."/>
            <person name="Tang Z."/>
            <person name="Tsuchiya D."/>
            <person name="Tu H."/>
            <person name="Vos H."/>
            <person name="Wang M."/>
            <person name="Wolf Y.I."/>
            <person name="Yamagata H."/>
            <person name="Yamada T."/>
            <person name="Ye Y."/>
            <person name="Shaw J.R."/>
            <person name="Andrews J."/>
            <person name="Crease T.J."/>
            <person name="Tang H."/>
            <person name="Lucas S.M."/>
            <person name="Robertson H.M."/>
            <person name="Bork P."/>
            <person name="Koonin E.V."/>
            <person name="Zdobnov E.M."/>
            <person name="Grigoriev I.V."/>
            <person name="Lynch M."/>
            <person name="Boore J.L."/>
        </authorList>
    </citation>
    <scope>NUCLEOTIDE SEQUENCE [LARGE SCALE GENOMIC DNA]</scope>
</reference>
<dbReference type="Proteomes" id="UP000000305">
    <property type="component" value="Unassembled WGS sequence"/>
</dbReference>
<name>E9GX97_DAPPU</name>
<keyword evidence="2" id="KW-1185">Reference proteome</keyword>
<dbReference type="EMBL" id="GL732572">
    <property type="protein sequence ID" value="EFX75897.1"/>
    <property type="molecule type" value="Genomic_DNA"/>
</dbReference>
<dbReference type="OrthoDB" id="6339620at2759"/>